<dbReference type="InterPro" id="IPR010384">
    <property type="entry name" value="MtfA_fam"/>
</dbReference>
<dbReference type="CDD" id="cd20169">
    <property type="entry name" value="Peptidase_M90_mtfA"/>
    <property type="match status" value="1"/>
</dbReference>
<dbReference type="Gene3D" id="1.10.472.150">
    <property type="entry name" value="Glucose-regulated metallo-peptidase M90, N-terminal domain"/>
    <property type="match status" value="1"/>
</dbReference>
<evidence type="ECO:0000256" key="1">
    <source>
        <dbReference type="SAM" id="Phobius"/>
    </source>
</evidence>
<feature type="transmembrane region" description="Helical" evidence="1">
    <location>
        <begin position="6"/>
        <end position="24"/>
    </location>
</feature>
<dbReference type="PANTHER" id="PTHR30164">
    <property type="entry name" value="MTFA PEPTIDASE"/>
    <property type="match status" value="1"/>
</dbReference>
<protein>
    <submittedName>
        <fullName evidence="2">Peptidase</fullName>
    </submittedName>
</protein>
<reference evidence="2" key="1">
    <citation type="submission" date="2018-02" db="EMBL/GenBank/DDBJ databases">
        <authorList>
            <person name="Vasarhelyi B.M."/>
            <person name="Deshmukh S."/>
            <person name="Balint B."/>
            <person name="Kukolya J."/>
        </authorList>
    </citation>
    <scope>NUCLEOTIDE SEQUENCE</scope>
    <source>
        <strain evidence="2">KB22</strain>
    </source>
</reference>
<keyword evidence="1" id="KW-0472">Membrane</keyword>
<dbReference type="Gene3D" id="3.40.390.10">
    <property type="entry name" value="Collagenase (Catalytic Domain)"/>
    <property type="match status" value="1"/>
</dbReference>
<dbReference type="InterPro" id="IPR024079">
    <property type="entry name" value="MetalloPept_cat_dom_sf"/>
</dbReference>
<dbReference type="GO" id="GO:0008237">
    <property type="term" value="F:metallopeptidase activity"/>
    <property type="evidence" value="ECO:0007669"/>
    <property type="project" value="InterPro"/>
</dbReference>
<dbReference type="Pfam" id="PF06167">
    <property type="entry name" value="Peptidase_M90"/>
    <property type="match status" value="1"/>
</dbReference>
<dbReference type="Proteomes" id="UP000616201">
    <property type="component" value="Unassembled WGS sequence"/>
</dbReference>
<name>A0A928UZU6_9SPHI</name>
<evidence type="ECO:0000313" key="2">
    <source>
        <dbReference type="EMBL" id="MBE8713867.1"/>
    </source>
</evidence>
<dbReference type="EMBL" id="PRDK01000005">
    <property type="protein sequence ID" value="MBE8713867.1"/>
    <property type="molecule type" value="Genomic_DNA"/>
</dbReference>
<evidence type="ECO:0000313" key="3">
    <source>
        <dbReference type="Proteomes" id="UP000616201"/>
    </source>
</evidence>
<dbReference type="SUPFAM" id="SSF55486">
    <property type="entry name" value="Metalloproteases ('zincins'), catalytic domain"/>
    <property type="match status" value="1"/>
</dbReference>
<dbReference type="AlphaFoldDB" id="A0A928UZU6"/>
<accession>A0A928UZU6</accession>
<dbReference type="RefSeq" id="WP_196934015.1">
    <property type="nucleotide sequence ID" value="NZ_MU158697.1"/>
</dbReference>
<dbReference type="GO" id="GO:0005829">
    <property type="term" value="C:cytosol"/>
    <property type="evidence" value="ECO:0007669"/>
    <property type="project" value="TreeGrafter"/>
</dbReference>
<keyword evidence="1" id="KW-0812">Transmembrane</keyword>
<dbReference type="PANTHER" id="PTHR30164:SF2">
    <property type="entry name" value="PROTEIN MTFA"/>
    <property type="match status" value="1"/>
</dbReference>
<keyword evidence="3" id="KW-1185">Reference proteome</keyword>
<gene>
    <name evidence="2" type="ORF">C4F49_09255</name>
</gene>
<keyword evidence="1" id="KW-1133">Transmembrane helix</keyword>
<organism evidence="2 3">
    <name type="scientific">Sphingobacterium hungaricum</name>
    <dbReference type="NCBI Taxonomy" id="2082723"/>
    <lineage>
        <taxon>Bacteria</taxon>
        <taxon>Pseudomonadati</taxon>
        <taxon>Bacteroidota</taxon>
        <taxon>Sphingobacteriia</taxon>
        <taxon>Sphingobacteriales</taxon>
        <taxon>Sphingobacteriaceae</taxon>
        <taxon>Sphingobacterium</taxon>
    </lineage>
</organism>
<dbReference type="InterPro" id="IPR042252">
    <property type="entry name" value="MtfA_N"/>
</dbReference>
<comment type="caution">
    <text evidence="2">The sequence shown here is derived from an EMBL/GenBank/DDBJ whole genome shotgun (WGS) entry which is preliminary data.</text>
</comment>
<proteinExistence type="predicted"/>
<sequence>MEHRDYVVVAFIFLCGIILIYYVFKYYNKPKIQQDNMNISREEALDVLHRKVHFFDSLSAEDQEKFLQRGQYFLSATKISAEKGVVLTNEDKVLIAASATIPLIHYDNWAYKNLTEVLVYPDSFTEKFDTEEGERNILGMVGDGALNHKMIISIGALRAGFNKNPEGNTAIHEFVHLIDKADGETDGVPEYLIPKELVQPWLQEMHRTIRQIRTGHSDIRDYAATNEAEFLAVTSEYFFKKPKMLQKDHPRLYSLLDEIYGNQVQPDNQTIG</sequence>
<dbReference type="GO" id="GO:0004177">
    <property type="term" value="F:aminopeptidase activity"/>
    <property type="evidence" value="ECO:0007669"/>
    <property type="project" value="TreeGrafter"/>
</dbReference>